<evidence type="ECO:0000259" key="10">
    <source>
        <dbReference type="Pfam" id="PF00591"/>
    </source>
</evidence>
<feature type="domain" description="Glycosyl transferase family 3" evidence="10">
    <location>
        <begin position="75"/>
        <end position="325"/>
    </location>
</feature>
<dbReference type="HAMAP" id="MF_00211">
    <property type="entry name" value="TrpD"/>
    <property type="match status" value="1"/>
</dbReference>
<dbReference type="GO" id="GO:0004048">
    <property type="term" value="F:anthranilate phosphoribosyltransferase activity"/>
    <property type="evidence" value="ECO:0007669"/>
    <property type="project" value="UniProtKB-UniRule"/>
</dbReference>
<evidence type="ECO:0000256" key="1">
    <source>
        <dbReference type="ARBA" id="ARBA00004907"/>
    </source>
</evidence>
<dbReference type="Pfam" id="PF02885">
    <property type="entry name" value="Glycos_trans_3N"/>
    <property type="match status" value="1"/>
</dbReference>
<protein>
    <recommendedName>
        <fullName evidence="9">Anthranilate phosphoribosyltransferase</fullName>
        <ecNumber evidence="9">2.4.2.18</ecNumber>
    </recommendedName>
</protein>
<evidence type="ECO:0000259" key="11">
    <source>
        <dbReference type="Pfam" id="PF02885"/>
    </source>
</evidence>
<accession>A0A2N5HQS1</accession>
<dbReference type="PANTHER" id="PTHR43285:SF2">
    <property type="entry name" value="ANTHRANILATE PHOSPHORIBOSYLTRANSFERASE"/>
    <property type="match status" value="1"/>
</dbReference>
<feature type="domain" description="Glycosyl transferase family 3 N-terminal" evidence="11">
    <location>
        <begin position="13"/>
        <end position="65"/>
    </location>
</feature>
<dbReference type="Gene3D" id="3.40.1030.10">
    <property type="entry name" value="Nucleoside phosphorylase/phosphoribosyltransferase catalytic domain"/>
    <property type="match status" value="1"/>
</dbReference>
<feature type="binding site" evidence="9">
    <location>
        <begin position="109"/>
        <end position="117"/>
    </location>
    <ligand>
        <name>5-phospho-alpha-D-ribose 1-diphosphate</name>
        <dbReference type="ChEBI" id="CHEBI:58017"/>
    </ligand>
</feature>
<dbReference type="GO" id="GO:0000287">
    <property type="term" value="F:magnesium ion binding"/>
    <property type="evidence" value="ECO:0007669"/>
    <property type="project" value="UniProtKB-UniRule"/>
</dbReference>
<dbReference type="FunFam" id="3.40.1030.10:FF:000002">
    <property type="entry name" value="Anthranilate phosphoribosyltransferase"/>
    <property type="match status" value="1"/>
</dbReference>
<comment type="function">
    <text evidence="9">Catalyzes the transfer of the phosphoribosyl group of 5-phosphorylribose-1-pyrophosphate (PRPP) to anthranilate to yield N-(5'-phosphoribosyl)-anthranilate (PRA).</text>
</comment>
<evidence type="ECO:0000256" key="4">
    <source>
        <dbReference type="ARBA" id="ARBA00022679"/>
    </source>
</evidence>
<dbReference type="Pfam" id="PF00591">
    <property type="entry name" value="Glycos_transf_3"/>
    <property type="match status" value="1"/>
</dbReference>
<evidence type="ECO:0000313" key="13">
    <source>
        <dbReference type="Proteomes" id="UP000234950"/>
    </source>
</evidence>
<feature type="binding site" evidence="9">
    <location>
        <position position="121"/>
    </location>
    <ligand>
        <name>5-phospho-alpha-D-ribose 1-diphosphate</name>
        <dbReference type="ChEBI" id="CHEBI:58017"/>
    </ligand>
</feature>
<comment type="similarity">
    <text evidence="8">In the C-terminal section; belongs to the anthranilate phosphoribosyltransferase family.</text>
</comment>
<feature type="binding site" evidence="9">
    <location>
        <position position="93"/>
    </location>
    <ligand>
        <name>Mg(2+)</name>
        <dbReference type="ChEBI" id="CHEBI:18420"/>
        <label>1</label>
    </ligand>
</feature>
<dbReference type="EMBL" id="PGVE01000026">
    <property type="protein sequence ID" value="PLS07837.1"/>
    <property type="molecule type" value="Genomic_DNA"/>
</dbReference>
<evidence type="ECO:0000256" key="3">
    <source>
        <dbReference type="ARBA" id="ARBA00022676"/>
    </source>
</evidence>
<reference evidence="12 13" key="1">
    <citation type="submission" date="2017-11" db="EMBL/GenBank/DDBJ databases">
        <title>Comparitive Functional Genomics of Dry Heat Resistant strains isolated from the Viking Spacecraft.</title>
        <authorList>
            <person name="Seuylemezian A."/>
            <person name="Cooper K."/>
            <person name="Vaishampayan P."/>
        </authorList>
    </citation>
    <scope>NUCLEOTIDE SEQUENCE [LARGE SCALE GENOMIC DNA]</scope>
    <source>
        <strain evidence="12 13">V32-6</strain>
    </source>
</reference>
<evidence type="ECO:0000256" key="2">
    <source>
        <dbReference type="ARBA" id="ARBA00022605"/>
    </source>
</evidence>
<dbReference type="SUPFAM" id="SSF47648">
    <property type="entry name" value="Nucleoside phosphorylase/phosphoribosyltransferase N-terminal domain"/>
    <property type="match status" value="1"/>
</dbReference>
<feature type="binding site" evidence="9">
    <location>
        <begin position="91"/>
        <end position="94"/>
    </location>
    <ligand>
        <name>5-phospho-alpha-D-ribose 1-diphosphate</name>
        <dbReference type="ChEBI" id="CHEBI:58017"/>
    </ligand>
</feature>
<comment type="caution">
    <text evidence="9">Lacks conserved residue(s) required for the propagation of feature annotation.</text>
</comment>
<keyword evidence="9" id="KW-0479">Metal-binding</keyword>
<comment type="catalytic activity">
    <reaction evidence="7 9">
        <text>N-(5-phospho-beta-D-ribosyl)anthranilate + diphosphate = 5-phospho-alpha-D-ribose 1-diphosphate + anthranilate</text>
        <dbReference type="Rhea" id="RHEA:11768"/>
        <dbReference type="ChEBI" id="CHEBI:16567"/>
        <dbReference type="ChEBI" id="CHEBI:18277"/>
        <dbReference type="ChEBI" id="CHEBI:33019"/>
        <dbReference type="ChEBI" id="CHEBI:58017"/>
        <dbReference type="EC" id="2.4.2.18"/>
    </reaction>
</comment>
<comment type="caution">
    <text evidence="12">The sequence shown here is derived from an EMBL/GenBank/DDBJ whole genome shotgun (WGS) entry which is preliminary data.</text>
</comment>
<dbReference type="Proteomes" id="UP000234950">
    <property type="component" value="Unassembled WGS sequence"/>
</dbReference>
<dbReference type="InterPro" id="IPR035902">
    <property type="entry name" value="Nuc_phospho_transferase"/>
</dbReference>
<dbReference type="SUPFAM" id="SSF52418">
    <property type="entry name" value="Nucleoside phosphorylase/phosphoribosyltransferase catalytic domain"/>
    <property type="match status" value="1"/>
</dbReference>
<feature type="binding site" evidence="9">
    <location>
        <position position="89"/>
    </location>
    <ligand>
        <name>5-phospho-alpha-D-ribose 1-diphosphate</name>
        <dbReference type="ChEBI" id="CHEBI:58017"/>
    </ligand>
</feature>
<evidence type="ECO:0000256" key="7">
    <source>
        <dbReference type="ARBA" id="ARBA00052328"/>
    </source>
</evidence>
<dbReference type="GO" id="GO:0000162">
    <property type="term" value="P:L-tryptophan biosynthetic process"/>
    <property type="evidence" value="ECO:0007669"/>
    <property type="project" value="UniProtKB-UniRule"/>
</dbReference>
<feature type="binding site" evidence="9">
    <location>
        <begin position="84"/>
        <end position="85"/>
    </location>
    <ligand>
        <name>5-phospho-alpha-D-ribose 1-diphosphate</name>
        <dbReference type="ChEBI" id="CHEBI:58017"/>
    </ligand>
</feature>
<evidence type="ECO:0000256" key="5">
    <source>
        <dbReference type="ARBA" id="ARBA00022822"/>
    </source>
</evidence>
<feature type="binding site" evidence="9">
    <location>
        <position position="227"/>
    </location>
    <ligand>
        <name>Mg(2+)</name>
        <dbReference type="ChEBI" id="CHEBI:18420"/>
        <label>2</label>
    </ligand>
</feature>
<feature type="binding site" evidence="9">
    <location>
        <position position="227"/>
    </location>
    <ligand>
        <name>Mg(2+)</name>
        <dbReference type="ChEBI" id="CHEBI:18420"/>
        <label>1</label>
    </ligand>
</feature>
<feature type="binding site" evidence="9">
    <location>
        <position position="81"/>
    </location>
    <ligand>
        <name>5-phospho-alpha-D-ribose 1-diphosphate</name>
        <dbReference type="ChEBI" id="CHEBI:58017"/>
    </ligand>
</feature>
<keyword evidence="9" id="KW-0460">Magnesium</keyword>
<dbReference type="InterPro" id="IPR005940">
    <property type="entry name" value="Anthranilate_Pribosyl_Tfrase"/>
</dbReference>
<dbReference type="InterPro" id="IPR000312">
    <property type="entry name" value="Glycosyl_Trfase_fam3"/>
</dbReference>
<dbReference type="PANTHER" id="PTHR43285">
    <property type="entry name" value="ANTHRANILATE PHOSPHORIBOSYLTRANSFERASE"/>
    <property type="match status" value="1"/>
</dbReference>
<comment type="pathway">
    <text evidence="1 9">Amino-acid biosynthesis; L-tryptophan biosynthesis; L-tryptophan from chorismate: step 2/5.</text>
</comment>
<keyword evidence="5 9" id="KW-0822">Tryptophan biosynthesis</keyword>
<evidence type="ECO:0000256" key="9">
    <source>
        <dbReference type="HAMAP-Rule" id="MF_00211"/>
    </source>
</evidence>
<dbReference type="InterPro" id="IPR036320">
    <property type="entry name" value="Glycosyl_Trfase_fam3_N_dom_sf"/>
</dbReference>
<evidence type="ECO:0000313" key="12">
    <source>
        <dbReference type="EMBL" id="PLS07837.1"/>
    </source>
</evidence>
<dbReference type="GO" id="GO:0005829">
    <property type="term" value="C:cytosol"/>
    <property type="evidence" value="ECO:0007669"/>
    <property type="project" value="TreeGrafter"/>
</dbReference>
<keyword evidence="4 9" id="KW-0808">Transferase</keyword>
<dbReference type="OrthoDB" id="9806430at2"/>
<comment type="cofactor">
    <cofactor evidence="9">
        <name>Mg(2+)</name>
        <dbReference type="ChEBI" id="CHEBI:18420"/>
    </cofactor>
    <text evidence="9">Binds 2 magnesium ions per monomer.</text>
</comment>
<dbReference type="Gene3D" id="1.20.970.10">
    <property type="entry name" value="Transferase, Pyrimidine Nucleoside Phosphorylase, Chain C"/>
    <property type="match status" value="1"/>
</dbReference>
<comment type="similarity">
    <text evidence="9">Belongs to the anthranilate phosphoribosyltransferase family.</text>
</comment>
<keyword evidence="13" id="KW-1185">Reference proteome</keyword>
<dbReference type="AlphaFoldDB" id="A0A2N5HQS1"/>
<keyword evidence="6 9" id="KW-0057">Aromatic amino acid biosynthesis</keyword>
<dbReference type="InterPro" id="IPR017459">
    <property type="entry name" value="Glycosyl_Trfase_fam3_N_dom"/>
</dbReference>
<gene>
    <name evidence="9 12" type="primary">trpD</name>
    <name evidence="12" type="ORF">CVD27_04975</name>
</gene>
<dbReference type="UniPathway" id="UPA00035">
    <property type="reaction ID" value="UER00041"/>
</dbReference>
<proteinExistence type="inferred from homology"/>
<dbReference type="EC" id="2.4.2.18" evidence="9"/>
<sequence>MSMERFLSIVEKQRHLMYEEMKEAAELMFNEATDEDLIAQFLIALSKKGETSHEVAALAAVMKSYANDLTPTEARYLDNCGTGGDGVNTFNISTTAAFVLAGAGVRVAKHGNRKISSASGSQDVLDALGIHSDFQISDMQNLLEQQGIAFLFAPAVHPKMKRIGTIRNKIGKTTIFNLVGPLTNPVSLETQFTGINRPDFIMEYASVLRMLGRERAIVVSGAGGMDEASLAGQNEFVFLDHGDLIPFSLTADDVGLEYAPLSAIKGGDAVENAATTRSILGGERGPKFDTVVLNAGIGLFANGHVSTIQEGVKVATESILSGKALAKLDAVVAFSEKIRQKAVIQ</sequence>
<dbReference type="NCBIfam" id="TIGR01245">
    <property type="entry name" value="trpD"/>
    <property type="match status" value="1"/>
</dbReference>
<keyword evidence="3 9" id="KW-0328">Glycosyltransferase</keyword>
<keyword evidence="2 9" id="KW-0028">Amino-acid biosynthesis</keyword>
<organism evidence="12 13">
    <name type="scientific">Neobacillus cucumis</name>
    <dbReference type="NCBI Taxonomy" id="1740721"/>
    <lineage>
        <taxon>Bacteria</taxon>
        <taxon>Bacillati</taxon>
        <taxon>Bacillota</taxon>
        <taxon>Bacilli</taxon>
        <taxon>Bacillales</taxon>
        <taxon>Bacillaceae</taxon>
        <taxon>Neobacillus</taxon>
    </lineage>
</organism>
<feature type="binding site" evidence="9">
    <location>
        <position position="167"/>
    </location>
    <ligand>
        <name>anthranilate</name>
        <dbReference type="ChEBI" id="CHEBI:16567"/>
        <label>2</label>
    </ligand>
</feature>
<comment type="subunit">
    <text evidence="9">Homodimer.</text>
</comment>
<name>A0A2N5HQS1_9BACI</name>
<feature type="binding site" evidence="9">
    <location>
        <position position="112"/>
    </location>
    <ligand>
        <name>anthranilate</name>
        <dbReference type="ChEBI" id="CHEBI:16567"/>
        <label>1</label>
    </ligand>
</feature>
<evidence type="ECO:0000256" key="8">
    <source>
        <dbReference type="ARBA" id="ARBA00061188"/>
    </source>
</evidence>
<evidence type="ECO:0000256" key="6">
    <source>
        <dbReference type="ARBA" id="ARBA00023141"/>
    </source>
</evidence>
<feature type="binding site" evidence="9">
    <location>
        <position position="226"/>
    </location>
    <ligand>
        <name>Mg(2+)</name>
        <dbReference type="ChEBI" id="CHEBI:18420"/>
        <label>2</label>
    </ligand>
</feature>
<feature type="binding site" evidence="9">
    <location>
        <position position="81"/>
    </location>
    <ligand>
        <name>anthranilate</name>
        <dbReference type="ChEBI" id="CHEBI:16567"/>
        <label>1</label>
    </ligand>
</feature>